<feature type="coiled-coil region" evidence="1">
    <location>
        <begin position="960"/>
        <end position="1034"/>
    </location>
</feature>
<dbReference type="Pfam" id="PF13516">
    <property type="entry name" value="LRR_6"/>
    <property type="match status" value="4"/>
</dbReference>
<evidence type="ECO:0000313" key="3">
    <source>
        <dbReference type="EMBL" id="CDW85055.1"/>
    </source>
</evidence>
<dbReference type="InterPro" id="IPR052394">
    <property type="entry name" value="LRR-containing"/>
</dbReference>
<feature type="coiled-coil region" evidence="1">
    <location>
        <begin position="796"/>
        <end position="830"/>
    </location>
</feature>
<protein>
    <recommendedName>
        <fullName evidence="5">Leucine Rich Repeat family protein</fullName>
    </recommendedName>
</protein>
<feature type="compositionally biased region" description="Polar residues" evidence="2">
    <location>
        <begin position="1159"/>
        <end position="1172"/>
    </location>
</feature>
<name>A0A078ARH1_STYLE</name>
<feature type="region of interest" description="Disordered" evidence="2">
    <location>
        <begin position="1145"/>
        <end position="1178"/>
    </location>
</feature>
<dbReference type="OrthoDB" id="120976at2759"/>
<evidence type="ECO:0000256" key="2">
    <source>
        <dbReference type="SAM" id="MobiDB-lite"/>
    </source>
</evidence>
<evidence type="ECO:0008006" key="5">
    <source>
        <dbReference type="Google" id="ProtNLM"/>
    </source>
</evidence>
<dbReference type="Proteomes" id="UP000039865">
    <property type="component" value="Unassembled WGS sequence"/>
</dbReference>
<gene>
    <name evidence="3" type="primary">Contig11998.g12833</name>
    <name evidence="3" type="ORF">STYLEM_14125</name>
</gene>
<dbReference type="SMART" id="SM00368">
    <property type="entry name" value="LRR_RI"/>
    <property type="match status" value="6"/>
</dbReference>
<dbReference type="InParanoid" id="A0A078ARH1"/>
<feature type="region of interest" description="Disordered" evidence="2">
    <location>
        <begin position="206"/>
        <end position="258"/>
    </location>
</feature>
<dbReference type="SUPFAM" id="SSF52047">
    <property type="entry name" value="RNI-like"/>
    <property type="match status" value="1"/>
</dbReference>
<feature type="compositionally biased region" description="Basic and acidic residues" evidence="2">
    <location>
        <begin position="241"/>
        <end position="258"/>
    </location>
</feature>
<keyword evidence="4" id="KW-1185">Reference proteome</keyword>
<sequence length="1190" mass="138708">MDKEQGKNTLYEIQALLNAQDLKRAHRSFVELCPDVLNKQQQELNRRRLRLSRHNASKVPMSLDINNTVNNQSFKHTEGIRDISPNTNVLQEQQIEKSQTMFHRVNKYKNAKVIVSQAFHLRDKSQSRYNKNQSNLKRNNNQFQTAPNASSLTELPQDLQQMENLNELSLTEIVNQGKQSALQKRPLGLNSAQNSQNNSFVAFQPQRNIITPMDRQQRKSCVPPLNGRNQTIESMNSISRPPRDKSRLNEGQSVERKQQIIRIRSRQGSAISTHNNSTIFAIDSTSNTNSTRDYGNQPGPLQLLRRQSTQIGKDNQSVGSERDDSRILVSRRTCNSQLQNLIEFKSNISNQQWVNLYEARSEDLGLKQNHLQLERFIKLMEGQKENRLELRDMGFEIKSAKVLAQILKSSSKSKNITQVDLSMNKFGGESLKILLDGLKFNRRIVSLKLQNNQITADDQKTLYSFIKDHPSLVNIDLGNSDINKQRNKLGNQGFQSIVNAIVDSQNSLMSMLNIQLNQITDNQILVDLLTYKQSQIVSLNLSDNDLGVEFFEKLGPYINKLTELNLSNTKLNNRSCIDLSLALKENKFFISYLNLSRNQITSEGVHKVLNSLKNNQYLTRLDLSYNDLHNYSSLTIFENFFSQNRHLECLSLNNCKLDLKGITIISKALRRNVGLKTLNLSSNQFNDEGLYQLTQSLLDNTQNTIAEIDLSRNSLELRLLEGNKQLTQSFIEYLRVNKSLKILNIKDNLVRDKEAQIILNNITLNQSNQMIVLFDMNPCSHNIMKEFQRYNKDMQNITKEQEIPQIKDEIENLRKQHEQALVECQENEQSFIDKSFETVSSNRIPKSKRSQNIIETTELITHQIKQFQRAKTITQEQFQNEDQDLEHLKLQENKKFKQLKKEREILRQKRIDLDFEDERLDLRVLTKEKDLKKQYEDLLHKIDVVKLAQQKCEKESKIYKKDLEKKKESHQLQKDAWRHELEQIEKEQSITVLIYENYVKEIQRVKAKQQLEIIEETKNQNHQQQDRFSIENQENVNRENLNKKTQNSLCKRSNMKKKTNQRLRQVQNLNKPKGLESNKSMLIQCQLFGDQTQEKRTSLKPLQRVSIGNTMSGTRLMKSTDINVESPTNQIKDLKKLKRRMKNQFKEEEDNKITKKQFSRNSSEKTSNQKSNGDFDKWTFKTSLNDHIRC</sequence>
<reference evidence="3 4" key="1">
    <citation type="submission" date="2014-06" db="EMBL/GenBank/DDBJ databases">
        <authorList>
            <person name="Swart Estienne"/>
        </authorList>
    </citation>
    <scope>NUCLEOTIDE SEQUENCE [LARGE SCALE GENOMIC DNA]</scope>
    <source>
        <strain evidence="3 4">130c</strain>
    </source>
</reference>
<keyword evidence="1" id="KW-0175">Coiled coil</keyword>
<dbReference type="InterPro" id="IPR001611">
    <property type="entry name" value="Leu-rich_rpt"/>
</dbReference>
<dbReference type="Gene3D" id="3.80.10.10">
    <property type="entry name" value="Ribonuclease Inhibitor"/>
    <property type="match status" value="2"/>
</dbReference>
<organism evidence="3 4">
    <name type="scientific">Stylonychia lemnae</name>
    <name type="common">Ciliate</name>
    <dbReference type="NCBI Taxonomy" id="5949"/>
    <lineage>
        <taxon>Eukaryota</taxon>
        <taxon>Sar</taxon>
        <taxon>Alveolata</taxon>
        <taxon>Ciliophora</taxon>
        <taxon>Intramacronucleata</taxon>
        <taxon>Spirotrichea</taxon>
        <taxon>Stichotrichia</taxon>
        <taxon>Sporadotrichida</taxon>
        <taxon>Oxytrichidae</taxon>
        <taxon>Stylonychinae</taxon>
        <taxon>Stylonychia</taxon>
    </lineage>
</organism>
<feature type="compositionally biased region" description="Low complexity" evidence="2">
    <location>
        <begin position="130"/>
        <end position="142"/>
    </location>
</feature>
<dbReference type="PANTHER" id="PTHR24114:SF2">
    <property type="entry name" value="F-BOX DOMAIN-CONTAINING PROTEIN-RELATED"/>
    <property type="match status" value="1"/>
</dbReference>
<proteinExistence type="predicted"/>
<feature type="compositionally biased region" description="Polar residues" evidence="2">
    <location>
        <begin position="227"/>
        <end position="239"/>
    </location>
</feature>
<dbReference type="PANTHER" id="PTHR24114">
    <property type="entry name" value="LEUCINE RICH REPEAT FAMILY PROTEIN"/>
    <property type="match status" value="1"/>
</dbReference>
<dbReference type="InterPro" id="IPR032675">
    <property type="entry name" value="LRR_dom_sf"/>
</dbReference>
<feature type="region of interest" description="Disordered" evidence="2">
    <location>
        <begin position="124"/>
        <end position="149"/>
    </location>
</feature>
<dbReference type="EMBL" id="CCKQ01013394">
    <property type="protein sequence ID" value="CDW85055.1"/>
    <property type="molecule type" value="Genomic_DNA"/>
</dbReference>
<evidence type="ECO:0000256" key="1">
    <source>
        <dbReference type="SAM" id="Coils"/>
    </source>
</evidence>
<dbReference type="AlphaFoldDB" id="A0A078ARH1"/>
<evidence type="ECO:0000313" key="4">
    <source>
        <dbReference type="Proteomes" id="UP000039865"/>
    </source>
</evidence>
<accession>A0A078ARH1</accession>